<sequence length="87" mass="9492">MSGHQRDNVAPVPMTVFVKLFATFRVNRFPTRHMEFPVGSTVREALSALAIPEQEVAICMVNGHSKEIDHILCDGDTLSLFPPVGGG</sequence>
<dbReference type="InterPro" id="IPR003749">
    <property type="entry name" value="ThiS/MoaD-like"/>
</dbReference>
<dbReference type="Proteomes" id="UP000463470">
    <property type="component" value="Unassembled WGS sequence"/>
</dbReference>
<dbReference type="OrthoDB" id="9801945at2"/>
<accession>A0A845L4S3</accession>
<keyword evidence="2" id="KW-1185">Reference proteome</keyword>
<dbReference type="InterPro" id="IPR016155">
    <property type="entry name" value="Mopterin_synth/thiamin_S_b"/>
</dbReference>
<protein>
    <submittedName>
        <fullName evidence="1">MoaD/ThiS family protein</fullName>
    </submittedName>
</protein>
<dbReference type="AlphaFoldDB" id="A0A845L4S3"/>
<dbReference type="InterPro" id="IPR012675">
    <property type="entry name" value="Beta-grasp_dom_sf"/>
</dbReference>
<organism evidence="1 2">
    <name type="scientific">Heliomicrobium undosum</name>
    <dbReference type="NCBI Taxonomy" id="121734"/>
    <lineage>
        <taxon>Bacteria</taxon>
        <taxon>Bacillati</taxon>
        <taxon>Bacillota</taxon>
        <taxon>Clostridia</taxon>
        <taxon>Eubacteriales</taxon>
        <taxon>Heliobacteriaceae</taxon>
        <taxon>Heliomicrobium</taxon>
    </lineage>
</organism>
<evidence type="ECO:0000313" key="2">
    <source>
        <dbReference type="Proteomes" id="UP000463470"/>
    </source>
</evidence>
<reference evidence="1 2" key="1">
    <citation type="submission" date="2020-01" db="EMBL/GenBank/DDBJ databases">
        <title>Whole-genome sequence of Heliobacterium undosum DSM 13378.</title>
        <authorList>
            <person name="Kyndt J.A."/>
            <person name="Meyer T.E."/>
        </authorList>
    </citation>
    <scope>NUCLEOTIDE SEQUENCE [LARGE SCALE GENOMIC DNA]</scope>
    <source>
        <strain evidence="1 2">DSM 13378</strain>
    </source>
</reference>
<dbReference type="CDD" id="cd17040">
    <property type="entry name" value="Ubl_MoaD_like"/>
    <property type="match status" value="1"/>
</dbReference>
<dbReference type="Gene3D" id="3.10.20.30">
    <property type="match status" value="1"/>
</dbReference>
<dbReference type="RefSeq" id="WP_161257452.1">
    <property type="nucleotide sequence ID" value="NZ_WXEY01000006.1"/>
</dbReference>
<name>A0A845L4S3_9FIRM</name>
<dbReference type="Pfam" id="PF02597">
    <property type="entry name" value="ThiS"/>
    <property type="match status" value="1"/>
</dbReference>
<proteinExistence type="predicted"/>
<dbReference type="SUPFAM" id="SSF54285">
    <property type="entry name" value="MoaD/ThiS"/>
    <property type="match status" value="1"/>
</dbReference>
<comment type="caution">
    <text evidence="1">The sequence shown here is derived from an EMBL/GenBank/DDBJ whole genome shotgun (WGS) entry which is preliminary data.</text>
</comment>
<evidence type="ECO:0000313" key="1">
    <source>
        <dbReference type="EMBL" id="MZP29640.1"/>
    </source>
</evidence>
<dbReference type="EMBL" id="WXEY01000006">
    <property type="protein sequence ID" value="MZP29640.1"/>
    <property type="molecule type" value="Genomic_DNA"/>
</dbReference>
<gene>
    <name evidence="1" type="ORF">GTO91_07970</name>
</gene>